<keyword evidence="3" id="KW-1185">Reference proteome</keyword>
<accession>A0A2Z7D6S3</accession>
<evidence type="ECO:0000313" key="2">
    <source>
        <dbReference type="EMBL" id="KZV54800.1"/>
    </source>
</evidence>
<proteinExistence type="predicted"/>
<feature type="region of interest" description="Disordered" evidence="1">
    <location>
        <begin position="325"/>
        <end position="360"/>
    </location>
</feature>
<sequence>MSLFDLQDVCMVIGSLVTLDLPMVVDLIGIFVLKGPYCTLTMTDWFLQVLSVIPRGSWGDVARRFTMIRWVNSKMWFRSHKCYSTTSITVMFMLKAAKSSRFVPSTAEIYLNRFSQRHGTTNRIKSASSRYQIHGKDSLELKSVPGITYPKSHNTQRTLYQVSPEIFAHQQLRTLMGNNRKNKSQGFQRHQNRSNHQRITAAIGGNRLSTSADSTTSITVMFMLKAAKSAQFVPSTAKIYLNIFSQRHGTTNRSKSASSHYQIHGKDSLELKSVPEYFSTLKRGLKLARNHFPKSHNTQRMLYQVSPEIFAHQQLRALMGNNRKNKSQGFQRHQNRSNHQRRTVAIGGNKSRHRESEGTSPQILVVAFNKKKQQQPTNIAFSRKHQNDAAPTNQNDVTALHQLIPNPFETTTSWSRYVTQNDDVTRFPLTKVKRRRLTSNSWLLKPTAEPKRYTQNAAFQLIKTTSLHHQRLVLQTNGWSLSWNNFSQRNS</sequence>
<dbReference type="EMBL" id="KQ989117">
    <property type="protein sequence ID" value="KZV54800.1"/>
    <property type="molecule type" value="Genomic_DNA"/>
</dbReference>
<name>A0A2Z7D6S3_9LAMI</name>
<dbReference type="Proteomes" id="UP000250235">
    <property type="component" value="Unassembled WGS sequence"/>
</dbReference>
<evidence type="ECO:0000313" key="3">
    <source>
        <dbReference type="Proteomes" id="UP000250235"/>
    </source>
</evidence>
<dbReference type="OrthoDB" id="3934549at2759"/>
<protein>
    <submittedName>
        <fullName evidence="2">Uncharacterized protein</fullName>
    </submittedName>
</protein>
<organism evidence="2 3">
    <name type="scientific">Dorcoceras hygrometricum</name>
    <dbReference type="NCBI Taxonomy" id="472368"/>
    <lineage>
        <taxon>Eukaryota</taxon>
        <taxon>Viridiplantae</taxon>
        <taxon>Streptophyta</taxon>
        <taxon>Embryophyta</taxon>
        <taxon>Tracheophyta</taxon>
        <taxon>Spermatophyta</taxon>
        <taxon>Magnoliopsida</taxon>
        <taxon>eudicotyledons</taxon>
        <taxon>Gunneridae</taxon>
        <taxon>Pentapetalae</taxon>
        <taxon>asterids</taxon>
        <taxon>lamiids</taxon>
        <taxon>Lamiales</taxon>
        <taxon>Gesneriaceae</taxon>
        <taxon>Didymocarpoideae</taxon>
        <taxon>Trichosporeae</taxon>
        <taxon>Loxocarpinae</taxon>
        <taxon>Dorcoceras</taxon>
    </lineage>
</organism>
<evidence type="ECO:0000256" key="1">
    <source>
        <dbReference type="SAM" id="MobiDB-lite"/>
    </source>
</evidence>
<dbReference type="AlphaFoldDB" id="A0A2Z7D6S3"/>
<reference evidence="2 3" key="1">
    <citation type="journal article" date="2015" name="Proc. Natl. Acad. Sci. U.S.A.">
        <title>The resurrection genome of Boea hygrometrica: A blueprint for survival of dehydration.</title>
        <authorList>
            <person name="Xiao L."/>
            <person name="Yang G."/>
            <person name="Zhang L."/>
            <person name="Yang X."/>
            <person name="Zhao S."/>
            <person name="Ji Z."/>
            <person name="Zhou Q."/>
            <person name="Hu M."/>
            <person name="Wang Y."/>
            <person name="Chen M."/>
            <person name="Xu Y."/>
            <person name="Jin H."/>
            <person name="Xiao X."/>
            <person name="Hu G."/>
            <person name="Bao F."/>
            <person name="Hu Y."/>
            <person name="Wan P."/>
            <person name="Li L."/>
            <person name="Deng X."/>
            <person name="Kuang T."/>
            <person name="Xiang C."/>
            <person name="Zhu J.K."/>
            <person name="Oliver M.J."/>
            <person name="He Y."/>
        </authorList>
    </citation>
    <scope>NUCLEOTIDE SEQUENCE [LARGE SCALE GENOMIC DNA]</scope>
    <source>
        <strain evidence="3">cv. XS01</strain>
    </source>
</reference>
<feature type="compositionally biased region" description="Basic residues" evidence="1">
    <location>
        <begin position="333"/>
        <end position="342"/>
    </location>
</feature>
<gene>
    <name evidence="2" type="ORF">F511_04422</name>
</gene>